<sequence>MKWKSGKTSSEFLPEKTFLIIRDNLESLTIKQPEQWAKSKSAVDTGTWPPKIKKIYPCNDEERPKTANLEKPNVLDPSLVKKLDMSLLSKELLLDSITRIQSGGGMDSSNRRSSIHQTIGDKRSVILNALETKTSGTRYKRRSFDHLTTIDHNITNKETFLESVIMRKQSISSSSTPNDRVVKKRSLDFKKLDDNNNRNGISMIITNNINKPISTLSTVRTIKSSRSAISSEIEVFTSSINKLAPEPCKTCGRPDQPERFHSHPKGMTPIKIIDKDANGNNKVKESERKTIQKPVALNFRSEKNKMKDEKNDITLEKFNSTTSITNRAVSAKKGPKTVTCYICSREFGTASFPIHEPKCMEKWERENNTLPPSKRRPVPQRPTVPVDDQQWNAVAWEQSQMQLVPCLKCNRTFLPDRLTVHEKTCKATPRNSPPSEKMDKVKSAGRNSNSLKISCQICGRNFGIRSIKIHEPQCLKKNRSDNDISTNEENNKTSFLSTSLNGDESQKRTTTCYICGRDFGTASIDIHEPQCLKKWRIENAKLPLNQRRKEPQKPEIIYQDKSSSENEIIDWSATNEERWRSHLGQLIPCKHCKRTFNPDRVSIHERTCKGSR</sequence>
<evidence type="ECO:0000256" key="2">
    <source>
        <dbReference type="ARBA" id="ARBA00022737"/>
    </source>
</evidence>
<gene>
    <name evidence="8" type="ORF">PV327_003231</name>
</gene>
<dbReference type="PROSITE" id="PS52027">
    <property type="entry name" value="ZF_C2HC_C3H"/>
    <property type="match status" value="5"/>
</dbReference>
<accession>A0AA39G3X0</accession>
<dbReference type="Pfam" id="PF13913">
    <property type="entry name" value="zf-C2HC_2"/>
    <property type="match status" value="5"/>
</dbReference>
<comment type="caution">
    <text evidence="8">The sequence shown here is derived from an EMBL/GenBank/DDBJ whole genome shotgun (WGS) entry which is preliminary data.</text>
</comment>
<keyword evidence="4" id="KW-0862">Zinc</keyword>
<reference evidence="8" key="2">
    <citation type="submission" date="2023-03" db="EMBL/GenBank/DDBJ databases">
        <authorList>
            <person name="Inwood S.N."/>
            <person name="Skelly J.G."/>
            <person name="Guhlin J."/>
            <person name="Harrop T.W.R."/>
            <person name="Goldson S.G."/>
            <person name="Dearden P.K."/>
        </authorList>
    </citation>
    <scope>NUCLEOTIDE SEQUENCE</scope>
    <source>
        <strain evidence="8">Lincoln</strain>
        <tissue evidence="8">Whole body</tissue>
    </source>
</reference>
<keyword evidence="3 5" id="KW-0863">Zinc-finger</keyword>
<evidence type="ECO:0000313" key="8">
    <source>
        <dbReference type="EMBL" id="KAK0180898.1"/>
    </source>
</evidence>
<dbReference type="Gene3D" id="3.30.160.60">
    <property type="entry name" value="Classic Zinc Finger"/>
    <property type="match status" value="5"/>
</dbReference>
<protein>
    <recommendedName>
        <fullName evidence="7">C2HC/C3H-type domain-containing protein</fullName>
    </recommendedName>
</protein>
<proteinExistence type="predicted"/>
<dbReference type="Proteomes" id="UP001168972">
    <property type="component" value="Unassembled WGS sequence"/>
</dbReference>
<evidence type="ECO:0000256" key="6">
    <source>
        <dbReference type="SAM" id="MobiDB-lite"/>
    </source>
</evidence>
<dbReference type="AlphaFoldDB" id="A0AA39G3X0"/>
<dbReference type="EMBL" id="JAQQBR010000002">
    <property type="protein sequence ID" value="KAK0180898.1"/>
    <property type="molecule type" value="Genomic_DNA"/>
</dbReference>
<keyword evidence="1" id="KW-0479">Metal-binding</keyword>
<dbReference type="PANTHER" id="PTHR13555:SF68">
    <property type="entry name" value="ZINC FINGER PROTEIN 474"/>
    <property type="match status" value="1"/>
</dbReference>
<evidence type="ECO:0000259" key="7">
    <source>
        <dbReference type="PROSITE" id="PS52027"/>
    </source>
</evidence>
<feature type="region of interest" description="Disordered" evidence="6">
    <location>
        <begin position="424"/>
        <end position="445"/>
    </location>
</feature>
<keyword evidence="2" id="KW-0677">Repeat</keyword>
<dbReference type="GO" id="GO:0008270">
    <property type="term" value="F:zinc ion binding"/>
    <property type="evidence" value="ECO:0007669"/>
    <property type="project" value="UniProtKB-KW"/>
</dbReference>
<feature type="domain" description="C2HC/C3H-type" evidence="7">
    <location>
        <begin position="508"/>
        <end position="537"/>
    </location>
</feature>
<keyword evidence="9" id="KW-1185">Reference proteome</keyword>
<name>A0AA39G3X0_MICHY</name>
<feature type="domain" description="C2HC/C3H-type" evidence="7">
    <location>
        <begin position="402"/>
        <end position="431"/>
    </location>
</feature>
<dbReference type="InterPro" id="IPR026319">
    <property type="entry name" value="ZC2HC1A/B-like"/>
</dbReference>
<evidence type="ECO:0000256" key="3">
    <source>
        <dbReference type="ARBA" id="ARBA00022771"/>
    </source>
</evidence>
<evidence type="ECO:0000256" key="4">
    <source>
        <dbReference type="ARBA" id="ARBA00022833"/>
    </source>
</evidence>
<feature type="domain" description="C2HC/C3H-type" evidence="7">
    <location>
        <begin position="336"/>
        <end position="365"/>
    </location>
</feature>
<evidence type="ECO:0000256" key="5">
    <source>
        <dbReference type="PROSITE-ProRule" id="PRU01371"/>
    </source>
</evidence>
<feature type="domain" description="C2HC/C3H-type" evidence="7">
    <location>
        <begin position="585"/>
        <end position="612"/>
    </location>
</feature>
<organism evidence="8 9">
    <name type="scientific">Microctonus hyperodae</name>
    <name type="common">Parasitoid wasp</name>
    <dbReference type="NCBI Taxonomy" id="165561"/>
    <lineage>
        <taxon>Eukaryota</taxon>
        <taxon>Metazoa</taxon>
        <taxon>Ecdysozoa</taxon>
        <taxon>Arthropoda</taxon>
        <taxon>Hexapoda</taxon>
        <taxon>Insecta</taxon>
        <taxon>Pterygota</taxon>
        <taxon>Neoptera</taxon>
        <taxon>Endopterygota</taxon>
        <taxon>Hymenoptera</taxon>
        <taxon>Apocrita</taxon>
        <taxon>Ichneumonoidea</taxon>
        <taxon>Braconidae</taxon>
        <taxon>Euphorinae</taxon>
        <taxon>Microctonus</taxon>
    </lineage>
</organism>
<dbReference type="InterPro" id="IPR049899">
    <property type="entry name" value="Znf_C2HC_C3H"/>
</dbReference>
<reference evidence="8" key="1">
    <citation type="journal article" date="2023" name="bioRxiv">
        <title>Scaffold-level genome assemblies of two parasitoid biocontrol wasps reveal the parthenogenesis mechanism and an associated novel virus.</title>
        <authorList>
            <person name="Inwood S."/>
            <person name="Skelly J."/>
            <person name="Guhlin J."/>
            <person name="Harrop T."/>
            <person name="Goldson S."/>
            <person name="Dearden P."/>
        </authorList>
    </citation>
    <scope>NUCLEOTIDE SEQUENCE</scope>
    <source>
        <strain evidence="8">Lincoln</strain>
        <tissue evidence="8">Whole body</tissue>
    </source>
</reference>
<dbReference type="PANTHER" id="PTHR13555">
    <property type="entry name" value="C2H2 ZINC FINGER CGI-62-RELATED"/>
    <property type="match status" value="1"/>
</dbReference>
<evidence type="ECO:0000256" key="1">
    <source>
        <dbReference type="ARBA" id="ARBA00022723"/>
    </source>
</evidence>
<feature type="domain" description="C2HC/C3H-type" evidence="7">
    <location>
        <begin position="451"/>
        <end position="480"/>
    </location>
</feature>
<evidence type="ECO:0000313" key="9">
    <source>
        <dbReference type="Proteomes" id="UP001168972"/>
    </source>
</evidence>